<dbReference type="InterPro" id="IPR043129">
    <property type="entry name" value="ATPase_NBD"/>
</dbReference>
<reference evidence="4" key="2">
    <citation type="submission" date="2025-09" db="UniProtKB">
        <authorList>
            <consortium name="Ensembl"/>
        </authorList>
    </citation>
    <scope>IDENTIFICATION</scope>
</reference>
<organism evidence="4 5">
    <name type="scientific">Neogobius melanostomus</name>
    <name type="common">round goby</name>
    <dbReference type="NCBI Taxonomy" id="47308"/>
    <lineage>
        <taxon>Eukaryota</taxon>
        <taxon>Metazoa</taxon>
        <taxon>Chordata</taxon>
        <taxon>Craniata</taxon>
        <taxon>Vertebrata</taxon>
        <taxon>Euteleostomi</taxon>
        <taxon>Actinopterygii</taxon>
        <taxon>Neopterygii</taxon>
        <taxon>Teleostei</taxon>
        <taxon>Neoteleostei</taxon>
        <taxon>Acanthomorphata</taxon>
        <taxon>Gobiaria</taxon>
        <taxon>Gobiiformes</taxon>
        <taxon>Gobioidei</taxon>
        <taxon>Gobiidae</taxon>
        <taxon>Benthophilinae</taxon>
        <taxon>Neogobiini</taxon>
        <taxon>Neogobius</taxon>
    </lineage>
</organism>
<dbReference type="SUPFAM" id="SSF53067">
    <property type="entry name" value="Actin-like ATPase domain"/>
    <property type="match status" value="2"/>
</dbReference>
<dbReference type="PROSITE" id="PS00432">
    <property type="entry name" value="ACTINS_2"/>
    <property type="match status" value="1"/>
</dbReference>
<keyword evidence="5" id="KW-1185">Reference proteome</keyword>
<dbReference type="InterPro" id="IPR004001">
    <property type="entry name" value="Actin_CS"/>
</dbReference>
<dbReference type="Proteomes" id="UP000694523">
    <property type="component" value="Unplaced"/>
</dbReference>
<evidence type="ECO:0000256" key="3">
    <source>
        <dbReference type="RuleBase" id="RU000487"/>
    </source>
</evidence>
<sequence length="383" mass="41993">MSGGVYGGDEVGALVFDIGSYSVRAGYAGEDCPKADFPTVIGITLDREDGSTPMETDGDKGKQSGTTYFIDTNQLRVPRENMEVMSPLKNGMKLMFEHYNIPAFFLCKSAVLSAFANGRSTGLVLDSGATHTTAIPVHDGYVLQQGIVKSPLAGDFMSMQCRELFQELNVEIIPPYMISTKEAVREGAPANWKKKEKLPQVTRSWHNYMCNCVIQDFQASVLQVSDSPYDEQVAAQMPTVHYELPNGYNCDFGAERLKIPEGLFDPSNAKGLSGNTMLGVGHVVTTSVGMCDIDIRPGLYGSVVVTGGNTLIQGFTDRLNRELSQKTLLMRLKLIANNTTVERRFSAWIGGSILASLGTFQQMWISKQEYEEGGKQCVDRKCP</sequence>
<dbReference type="InterPro" id="IPR004000">
    <property type="entry name" value="Actin"/>
</dbReference>
<name>A0A8C6SA55_9GOBI</name>
<evidence type="ECO:0000313" key="4">
    <source>
        <dbReference type="Ensembl" id="ENSNMLP00000002362.1"/>
    </source>
</evidence>
<dbReference type="FunFam" id="3.30.420.40:FF:000058">
    <property type="entry name" value="Putative actin-related protein 5"/>
    <property type="match status" value="1"/>
</dbReference>
<reference evidence="4" key="1">
    <citation type="submission" date="2025-08" db="UniProtKB">
        <authorList>
            <consortium name="Ensembl"/>
        </authorList>
    </citation>
    <scope>IDENTIFICATION</scope>
</reference>
<proteinExistence type="inferred from homology"/>
<evidence type="ECO:0000313" key="5">
    <source>
        <dbReference type="Proteomes" id="UP000694523"/>
    </source>
</evidence>
<protein>
    <submittedName>
        <fullName evidence="4">Actin-like 6A</fullName>
    </submittedName>
</protein>
<keyword evidence="1" id="KW-0558">Oxidation</keyword>
<dbReference type="Gene3D" id="3.90.640.10">
    <property type="entry name" value="Actin, Chain A, domain 4"/>
    <property type="match status" value="1"/>
</dbReference>
<dbReference type="CDD" id="cd13395">
    <property type="entry name" value="ASKHA_NBD_Arp4_ACTL6-like"/>
    <property type="match status" value="1"/>
</dbReference>
<comment type="similarity">
    <text evidence="3">Belongs to the actin family.</text>
</comment>
<dbReference type="FunFam" id="3.90.640.10:FF:000009">
    <property type="entry name" value="Actin-like 6A, isoform CRA_a"/>
    <property type="match status" value="1"/>
</dbReference>
<comment type="subunit">
    <text evidence="2">Polymerization of globular actin (G-actin) leads to a structural filament (F-actin) in the form of a two-stranded helix. Each actin can bind to 4 others.</text>
</comment>
<evidence type="ECO:0000256" key="1">
    <source>
        <dbReference type="ARBA" id="ARBA00023097"/>
    </source>
</evidence>
<dbReference type="FunFam" id="2.30.36.70:FF:000004">
    <property type="entry name" value="Actin-like 6A, isoform CRA_a"/>
    <property type="match status" value="1"/>
</dbReference>
<accession>A0A8C6SA55</accession>
<dbReference type="Gene3D" id="3.30.420.40">
    <property type="match status" value="3"/>
</dbReference>
<dbReference type="Ensembl" id="ENSNMLT00000002719.1">
    <property type="protein sequence ID" value="ENSNMLP00000002362.1"/>
    <property type="gene ID" value="ENSNMLG00000001695.1"/>
</dbReference>
<dbReference type="SMART" id="SM00268">
    <property type="entry name" value="ACTIN"/>
    <property type="match status" value="1"/>
</dbReference>
<dbReference type="Pfam" id="PF00022">
    <property type="entry name" value="Actin"/>
    <property type="match status" value="2"/>
</dbReference>
<dbReference type="AlphaFoldDB" id="A0A8C6SA55"/>
<dbReference type="PANTHER" id="PTHR11937">
    <property type="entry name" value="ACTIN"/>
    <property type="match status" value="1"/>
</dbReference>
<evidence type="ECO:0000256" key="2">
    <source>
        <dbReference type="ARBA" id="ARBA00038582"/>
    </source>
</evidence>